<protein>
    <submittedName>
        <fullName evidence="1">Uncharacterized protein</fullName>
    </submittedName>
</protein>
<evidence type="ECO:0000313" key="2">
    <source>
        <dbReference type="Proteomes" id="UP001060085"/>
    </source>
</evidence>
<dbReference type="Proteomes" id="UP001060085">
    <property type="component" value="Linkage Group LG04"/>
</dbReference>
<sequence length="193" mass="22473">MAPNTTTLDPSPAFLKVFLRIFSDFQWLKMKLFWRMNTEEKLEACERKKIDGNALFRAGKVNDASKKVYNTLNMITISVMLRRNWQLLYGHHTRPKLLLVLINAPRIGFNEHNTRGRCSSSSRSATEKKLEKAATQSSFDSSVHRSRLQSREGLWQSNWRRRNHDLLQEFVSLADLVRRLNIQGDVSFGVHVR</sequence>
<reference evidence="2" key="1">
    <citation type="journal article" date="2023" name="Nat. Plants">
        <title>Single-cell RNA sequencing provides a high-resolution roadmap for understanding the multicellular compartmentation of specialized metabolism.</title>
        <authorList>
            <person name="Sun S."/>
            <person name="Shen X."/>
            <person name="Li Y."/>
            <person name="Li Y."/>
            <person name="Wang S."/>
            <person name="Li R."/>
            <person name="Zhang H."/>
            <person name="Shen G."/>
            <person name="Guo B."/>
            <person name="Wei J."/>
            <person name="Xu J."/>
            <person name="St-Pierre B."/>
            <person name="Chen S."/>
            <person name="Sun C."/>
        </authorList>
    </citation>
    <scope>NUCLEOTIDE SEQUENCE [LARGE SCALE GENOMIC DNA]</scope>
</reference>
<proteinExistence type="predicted"/>
<organism evidence="1 2">
    <name type="scientific">Catharanthus roseus</name>
    <name type="common">Madagascar periwinkle</name>
    <name type="synonym">Vinca rosea</name>
    <dbReference type="NCBI Taxonomy" id="4058"/>
    <lineage>
        <taxon>Eukaryota</taxon>
        <taxon>Viridiplantae</taxon>
        <taxon>Streptophyta</taxon>
        <taxon>Embryophyta</taxon>
        <taxon>Tracheophyta</taxon>
        <taxon>Spermatophyta</taxon>
        <taxon>Magnoliopsida</taxon>
        <taxon>eudicotyledons</taxon>
        <taxon>Gunneridae</taxon>
        <taxon>Pentapetalae</taxon>
        <taxon>asterids</taxon>
        <taxon>lamiids</taxon>
        <taxon>Gentianales</taxon>
        <taxon>Apocynaceae</taxon>
        <taxon>Rauvolfioideae</taxon>
        <taxon>Vinceae</taxon>
        <taxon>Catharanthinae</taxon>
        <taxon>Catharanthus</taxon>
    </lineage>
</organism>
<evidence type="ECO:0000313" key="1">
    <source>
        <dbReference type="EMBL" id="KAI5667496.1"/>
    </source>
</evidence>
<comment type="caution">
    <text evidence="1">The sequence shown here is derived from an EMBL/GenBank/DDBJ whole genome shotgun (WGS) entry which is preliminary data.</text>
</comment>
<name>A0ACC0B4C6_CATRO</name>
<dbReference type="EMBL" id="CM044704">
    <property type="protein sequence ID" value="KAI5667496.1"/>
    <property type="molecule type" value="Genomic_DNA"/>
</dbReference>
<gene>
    <name evidence="1" type="ORF">M9H77_17349</name>
</gene>
<keyword evidence="2" id="KW-1185">Reference proteome</keyword>
<accession>A0ACC0B4C6</accession>